<dbReference type="Pfam" id="PF13562">
    <property type="entry name" value="NTP_transf_4"/>
    <property type="match status" value="1"/>
</dbReference>
<organism evidence="3 4">
    <name type="scientific">Mesonia profundi</name>
    <dbReference type="NCBI Taxonomy" id="3070998"/>
    <lineage>
        <taxon>Bacteria</taxon>
        <taxon>Pseudomonadati</taxon>
        <taxon>Bacteroidota</taxon>
        <taxon>Flavobacteriia</taxon>
        <taxon>Flavobacteriales</taxon>
        <taxon>Flavobacteriaceae</taxon>
        <taxon>Mesonia</taxon>
    </lineage>
</organism>
<evidence type="ECO:0000313" key="3">
    <source>
        <dbReference type="EMBL" id="MDQ7917803.1"/>
    </source>
</evidence>
<gene>
    <name evidence="3" type="ORF">RBU60_09465</name>
</gene>
<dbReference type="PANTHER" id="PTHR43584:SF9">
    <property type="entry name" value="TRANSFERASE HEXAPEPTIDE REPEAT CONTAINING PROTEIN"/>
    <property type="match status" value="1"/>
</dbReference>
<protein>
    <submittedName>
        <fullName evidence="3">GlmU family protein</fullName>
    </submittedName>
</protein>
<proteinExistence type="predicted"/>
<keyword evidence="4" id="KW-1185">Reference proteome</keyword>
<dbReference type="InterPro" id="IPR011004">
    <property type="entry name" value="Trimer_LpxA-like_sf"/>
</dbReference>
<dbReference type="CDD" id="cd05635">
    <property type="entry name" value="LbH_unknown"/>
    <property type="match status" value="1"/>
</dbReference>
<sequence>MNYILFDGAVRNQLLPFTYTKPVADLRFGILTIREKWEKFLETTTTTITEDYLAERWPMVEMEHNTMINAAVCPSESLVEQIKNLKEHQVLTFEDTYIAFRTKEEEEIDLDAFQEIKLQEEPLMIAHSWDIFAKNDQAIQADFDLLTKDRTSAKIPEGVFCVNQEQIFIEEGAKLTMASLNASSGPIYIGKDAEVMEGCHVRGPFALCDHGTLKMGTKIYGATTVGPHCKVGGEVSNSMIMGYSNKGHDGFLGNSVLGEWCNLGADTNNSNLKNNYAEVRLWDYETERFAPTGLQFCGLMMGDHSKCGINTMFNTGTVVGVSANIFGAGFPRNFIPSFSWGGSNGTTTYKTNKAFEVAEKVMQRRKIDFTEEDKAILEHVFEETKKFRRE</sequence>
<evidence type="ECO:0000313" key="4">
    <source>
        <dbReference type="Proteomes" id="UP001230915"/>
    </source>
</evidence>
<dbReference type="SUPFAM" id="SSF51161">
    <property type="entry name" value="Trimeric LpxA-like enzymes"/>
    <property type="match status" value="1"/>
</dbReference>
<keyword evidence="2" id="KW-0012">Acyltransferase</keyword>
<name>A0ABU1A4D0_9FLAO</name>
<dbReference type="RefSeq" id="WP_308864650.1">
    <property type="nucleotide sequence ID" value="NZ_JAVHUL010000023.1"/>
</dbReference>
<evidence type="ECO:0000256" key="2">
    <source>
        <dbReference type="ARBA" id="ARBA00023315"/>
    </source>
</evidence>
<reference evidence="3 4" key="1">
    <citation type="submission" date="2023-08" db="EMBL/GenBank/DDBJ databases">
        <title>Mesonia sp. MT50, isolated from deep-sea sediment of the Mariana Trench.</title>
        <authorList>
            <person name="Fu H."/>
        </authorList>
    </citation>
    <scope>NUCLEOTIDE SEQUENCE [LARGE SCALE GENOMIC DNA]</scope>
    <source>
        <strain evidence="3 4">MT50</strain>
    </source>
</reference>
<dbReference type="NCBIfam" id="TIGR03991">
    <property type="entry name" value="alt_bact_glmU"/>
    <property type="match status" value="1"/>
</dbReference>
<accession>A0ABU1A4D0</accession>
<comment type="caution">
    <text evidence="3">The sequence shown here is derived from an EMBL/GenBank/DDBJ whole genome shotgun (WGS) entry which is preliminary data.</text>
</comment>
<dbReference type="InterPro" id="IPR023917">
    <property type="entry name" value="Bifunctiontional_GlmU_bac-type"/>
</dbReference>
<evidence type="ECO:0000256" key="1">
    <source>
        <dbReference type="ARBA" id="ARBA00022679"/>
    </source>
</evidence>
<dbReference type="Gene3D" id="2.160.10.10">
    <property type="entry name" value="Hexapeptide repeat proteins"/>
    <property type="match status" value="1"/>
</dbReference>
<keyword evidence="1" id="KW-0808">Transferase</keyword>
<dbReference type="EMBL" id="JAVHUL010000023">
    <property type="protein sequence ID" value="MDQ7917803.1"/>
    <property type="molecule type" value="Genomic_DNA"/>
</dbReference>
<dbReference type="Proteomes" id="UP001230915">
    <property type="component" value="Unassembled WGS sequence"/>
</dbReference>
<dbReference type="InterPro" id="IPR050065">
    <property type="entry name" value="GlmU-like"/>
</dbReference>
<dbReference type="PANTHER" id="PTHR43584">
    <property type="entry name" value="NUCLEOTIDYL TRANSFERASE"/>
    <property type="match status" value="1"/>
</dbReference>